<keyword evidence="1" id="KW-0732">Signal</keyword>
<dbReference type="InterPro" id="IPR024311">
    <property type="entry name" value="Lipocalin-like"/>
</dbReference>
<comment type="caution">
    <text evidence="3">The sequence shown here is derived from an EMBL/GenBank/DDBJ whole genome shotgun (WGS) entry which is preliminary data.</text>
</comment>
<sequence length="163" mass="17889">MKLLNRLFCLVMWVPASQAALAAQPCPLAGTWTLVAADLIRPDGVRERDYGAAPKGLMTIDAEGRYAVQIYKAERPRFAGGDKRTGTAAEFEAAAMGSSTHFGTVTVDEGARTLIFDIAGSAFINWEGTRQKRSYELNGDELSYRVPPRPDGSIPLSVWRRLR</sequence>
<dbReference type="RefSeq" id="WP_166108094.1">
    <property type="nucleotide sequence ID" value="NZ_JAADJT010000016.1"/>
</dbReference>
<reference evidence="4" key="1">
    <citation type="submission" date="2023-07" db="EMBL/GenBank/DDBJ databases">
        <title>Duganella aceri sp. nov., isolated from tree sap.</title>
        <authorList>
            <person name="Kim I.S."/>
        </authorList>
    </citation>
    <scope>NUCLEOTIDE SEQUENCE [LARGE SCALE GENOMIC DNA]</scope>
    <source>
        <strain evidence="4">SAP-35</strain>
    </source>
</reference>
<evidence type="ECO:0000259" key="2">
    <source>
        <dbReference type="Pfam" id="PF13924"/>
    </source>
</evidence>
<feature type="signal peptide" evidence="1">
    <location>
        <begin position="1"/>
        <end position="22"/>
    </location>
</feature>
<organism evidence="3 4">
    <name type="scientific">Duganella aceris</name>
    <dbReference type="NCBI Taxonomy" id="2703883"/>
    <lineage>
        <taxon>Bacteria</taxon>
        <taxon>Pseudomonadati</taxon>
        <taxon>Pseudomonadota</taxon>
        <taxon>Betaproteobacteria</taxon>
        <taxon>Burkholderiales</taxon>
        <taxon>Oxalobacteraceae</taxon>
        <taxon>Telluria group</taxon>
        <taxon>Duganella</taxon>
    </lineage>
</organism>
<protein>
    <submittedName>
        <fullName evidence="3">Lipocalin-like domain-containing protein</fullName>
    </submittedName>
</protein>
<evidence type="ECO:0000313" key="3">
    <source>
        <dbReference type="EMBL" id="NGZ87972.1"/>
    </source>
</evidence>
<evidence type="ECO:0000313" key="4">
    <source>
        <dbReference type="Proteomes" id="UP000666369"/>
    </source>
</evidence>
<dbReference type="Proteomes" id="UP000666369">
    <property type="component" value="Unassembled WGS sequence"/>
</dbReference>
<name>A0ABX0FTE7_9BURK</name>
<gene>
    <name evidence="3" type="ORF">GW587_27395</name>
</gene>
<feature type="domain" description="Lipocalin-like" evidence="2">
    <location>
        <begin position="30"/>
        <end position="153"/>
    </location>
</feature>
<dbReference type="Pfam" id="PF13924">
    <property type="entry name" value="Lipocalin_5"/>
    <property type="match status" value="1"/>
</dbReference>
<dbReference type="EMBL" id="JAADJT010000016">
    <property type="protein sequence ID" value="NGZ87972.1"/>
    <property type="molecule type" value="Genomic_DNA"/>
</dbReference>
<accession>A0ABX0FTE7</accession>
<feature type="chain" id="PRO_5046678261" evidence="1">
    <location>
        <begin position="23"/>
        <end position="163"/>
    </location>
</feature>
<proteinExistence type="predicted"/>
<evidence type="ECO:0000256" key="1">
    <source>
        <dbReference type="SAM" id="SignalP"/>
    </source>
</evidence>
<keyword evidence="4" id="KW-1185">Reference proteome</keyword>